<comment type="caution">
    <text evidence="13">Lacks conserved residue(s) required for the propagation of feature annotation.</text>
</comment>
<feature type="domain" description="G-protein coupled receptors family 1 profile" evidence="15">
    <location>
        <begin position="25"/>
        <end position="291"/>
    </location>
</feature>
<evidence type="ECO:0000256" key="11">
    <source>
        <dbReference type="ARBA" id="ARBA00023180"/>
    </source>
</evidence>
<evidence type="ECO:0000256" key="3">
    <source>
        <dbReference type="ARBA" id="ARBA00010663"/>
    </source>
</evidence>
<evidence type="ECO:0000256" key="4">
    <source>
        <dbReference type="ARBA" id="ARBA00022475"/>
    </source>
</evidence>
<evidence type="ECO:0000256" key="8">
    <source>
        <dbReference type="ARBA" id="ARBA00023040"/>
    </source>
</evidence>
<keyword evidence="5 13" id="KW-0589">Pheromone response</keyword>
<comment type="subcellular location">
    <subcellularLocation>
        <location evidence="2 13">Cell membrane</location>
        <topology evidence="2 13">Multi-pass membrane protein</topology>
    </subcellularLocation>
</comment>
<dbReference type="Bgee" id="ENSOANG00000039449">
    <property type="expression patterns" value="Expressed in heart and 3 other cell types or tissues"/>
</dbReference>
<dbReference type="PANTHER" id="PTHR24062">
    <property type="entry name" value="VOMERONASAL TYPE-1 RECEPTOR"/>
    <property type="match status" value="1"/>
</dbReference>
<organism evidence="16 17">
    <name type="scientific">Ornithorhynchus anatinus</name>
    <name type="common">Duckbill platypus</name>
    <dbReference type="NCBI Taxonomy" id="9258"/>
    <lineage>
        <taxon>Eukaryota</taxon>
        <taxon>Metazoa</taxon>
        <taxon>Chordata</taxon>
        <taxon>Craniata</taxon>
        <taxon>Vertebrata</taxon>
        <taxon>Euteleostomi</taxon>
        <taxon>Mammalia</taxon>
        <taxon>Monotremata</taxon>
        <taxon>Ornithorhynchidae</taxon>
        <taxon>Ornithorhynchus</taxon>
    </lineage>
</organism>
<evidence type="ECO:0000256" key="5">
    <source>
        <dbReference type="ARBA" id="ARBA00022507"/>
    </source>
</evidence>
<evidence type="ECO:0000256" key="1">
    <source>
        <dbReference type="ARBA" id="ARBA00003878"/>
    </source>
</evidence>
<dbReference type="PROSITE" id="PS50262">
    <property type="entry name" value="G_PROTEIN_RECEP_F1_2"/>
    <property type="match status" value="1"/>
</dbReference>
<dbReference type="GO" id="GO:0016503">
    <property type="term" value="F:pheromone receptor activity"/>
    <property type="evidence" value="ECO:0007669"/>
    <property type="project" value="InterPro"/>
</dbReference>
<dbReference type="InterPro" id="IPR004072">
    <property type="entry name" value="Vmron_rcpt_1"/>
</dbReference>
<dbReference type="Proteomes" id="UP000002279">
    <property type="component" value="Chromosome X3"/>
</dbReference>
<evidence type="ECO:0000256" key="10">
    <source>
        <dbReference type="ARBA" id="ARBA00023170"/>
    </source>
</evidence>
<dbReference type="InterPro" id="IPR017452">
    <property type="entry name" value="GPCR_Rhodpsn_7TM"/>
</dbReference>
<keyword evidence="17" id="KW-1185">Reference proteome</keyword>
<keyword evidence="6 13" id="KW-0812">Transmembrane</keyword>
<dbReference type="KEGG" id="oaa:100086626"/>
<protein>
    <recommendedName>
        <fullName evidence="13">Vomeronasal type-1 receptor</fullName>
    </recommendedName>
</protein>
<dbReference type="FunCoup" id="F7BJ89">
    <property type="interactions" value="3"/>
</dbReference>
<comment type="function">
    <text evidence="1">Putative pheromone receptor.</text>
</comment>
<feature type="transmembrane region" description="Helical" evidence="13">
    <location>
        <begin position="131"/>
        <end position="150"/>
    </location>
</feature>
<name>F7BJ89_ORNAN</name>
<dbReference type="PRINTS" id="PR01534">
    <property type="entry name" value="VOMERONASL1R"/>
</dbReference>
<dbReference type="AlphaFoldDB" id="F7BJ89"/>
<evidence type="ECO:0000256" key="13">
    <source>
        <dbReference type="RuleBase" id="RU364061"/>
    </source>
</evidence>
<accession>F7BJ89</accession>
<reference evidence="16" key="2">
    <citation type="submission" date="2025-08" db="UniProtKB">
        <authorList>
            <consortium name="Ensembl"/>
        </authorList>
    </citation>
    <scope>IDENTIFICATION</scope>
    <source>
        <strain evidence="16">Glennie</strain>
    </source>
</reference>
<evidence type="ECO:0000256" key="2">
    <source>
        <dbReference type="ARBA" id="ARBA00004651"/>
    </source>
</evidence>
<proteinExistence type="inferred from homology"/>
<feature type="transmembrane region" description="Helical" evidence="13">
    <location>
        <begin position="195"/>
        <end position="212"/>
    </location>
</feature>
<keyword evidence="10 13" id="KW-0675">Receptor</keyword>
<dbReference type="GO" id="GO:0007606">
    <property type="term" value="P:sensory perception of chemical stimulus"/>
    <property type="evidence" value="ECO:0007669"/>
    <property type="project" value="UniProtKB-ARBA"/>
</dbReference>
<sequence length="332" mass="36906">MKTLLLSDQVLGISFLSQTVVGVLGNSAMFLVYVHIFVARPQRKKPTDLILTHLTVTNTVTLLTRGVPETMAAFGMKNILDDVGCKIVVYLRRVARGLSICTTCLLSVFQAVTVSPGTSRWSRFKPRAPHYILPSFLFFWNLNLLIYVSLITTAQATKNVTTTGHTYISKYCSTIPKSNEFGVVVTLTAMTLRDLVFVLLMTWASGYMVIVLHRHHRQVQHIHGTARAPKSSAETRAIHTILLLVSCFVGIYWIDCSINLYMSFVKGYDSELQSTIAFLSAFYPSICPLVLITRDPRFPKPECLSQNGRPLSLPADHQGEHVSAPASSRTSP</sequence>
<feature type="transmembrane region" description="Helical" evidence="13">
    <location>
        <begin position="237"/>
        <end position="254"/>
    </location>
</feature>
<dbReference type="Gene3D" id="1.20.1070.10">
    <property type="entry name" value="Rhodopsin 7-helix transmembrane proteins"/>
    <property type="match status" value="1"/>
</dbReference>
<dbReference type="GeneID" id="100086626"/>
<dbReference type="Ensembl" id="ENSOANT00000006966.2">
    <property type="protein sequence ID" value="ENSOANP00000006964.2"/>
    <property type="gene ID" value="ENSOANG00000039449.1"/>
</dbReference>
<evidence type="ECO:0000256" key="7">
    <source>
        <dbReference type="ARBA" id="ARBA00022989"/>
    </source>
</evidence>
<dbReference type="FunFam" id="1.20.1070.10:FF:000033">
    <property type="entry name" value="Vomeronasal type-1 receptor"/>
    <property type="match status" value="1"/>
</dbReference>
<dbReference type="Pfam" id="PF03402">
    <property type="entry name" value="V1R"/>
    <property type="match status" value="1"/>
</dbReference>
<keyword evidence="7 13" id="KW-1133">Transmembrane helix</keyword>
<dbReference type="OrthoDB" id="9606139at2759"/>
<feature type="transmembrane region" description="Helical" evidence="13">
    <location>
        <begin position="20"/>
        <end position="39"/>
    </location>
</feature>
<keyword evidence="4 13" id="KW-1003">Cell membrane</keyword>
<evidence type="ECO:0000313" key="16">
    <source>
        <dbReference type="Ensembl" id="ENSOANP00000006964.2"/>
    </source>
</evidence>
<comment type="similarity">
    <text evidence="3 13">Belongs to the G-protein coupled receptor 1 family.</text>
</comment>
<evidence type="ECO:0000313" key="17">
    <source>
        <dbReference type="Proteomes" id="UP000002279"/>
    </source>
</evidence>
<keyword evidence="12 13" id="KW-0807">Transducer</keyword>
<dbReference type="GO" id="GO:0005550">
    <property type="term" value="F:pheromone binding"/>
    <property type="evidence" value="ECO:0000318"/>
    <property type="project" value="GO_Central"/>
</dbReference>
<evidence type="ECO:0000256" key="6">
    <source>
        <dbReference type="ARBA" id="ARBA00022692"/>
    </source>
</evidence>
<dbReference type="OMA" id="APVNNTI"/>
<dbReference type="GO" id="GO:0005886">
    <property type="term" value="C:plasma membrane"/>
    <property type="evidence" value="ECO:0000318"/>
    <property type="project" value="GO_Central"/>
</dbReference>
<keyword evidence="11" id="KW-0325">Glycoprotein</keyword>
<dbReference type="SUPFAM" id="SSF81321">
    <property type="entry name" value="Family A G protein-coupled receptor-like"/>
    <property type="match status" value="1"/>
</dbReference>
<evidence type="ECO:0000256" key="12">
    <source>
        <dbReference type="ARBA" id="ARBA00023224"/>
    </source>
</evidence>
<evidence type="ECO:0000256" key="14">
    <source>
        <dbReference type="SAM" id="MobiDB-lite"/>
    </source>
</evidence>
<evidence type="ECO:0000256" key="9">
    <source>
        <dbReference type="ARBA" id="ARBA00023136"/>
    </source>
</evidence>
<feature type="region of interest" description="Disordered" evidence="14">
    <location>
        <begin position="304"/>
        <end position="332"/>
    </location>
</feature>
<dbReference type="HOGENOM" id="CLU_058641_0_1_1"/>
<dbReference type="InParanoid" id="F7BJ89"/>
<dbReference type="GO" id="GO:0019236">
    <property type="term" value="P:response to pheromone"/>
    <property type="evidence" value="ECO:0007669"/>
    <property type="project" value="UniProtKB-KW"/>
</dbReference>
<dbReference type="CTD" id="100086626"/>
<dbReference type="GeneTree" id="ENSGT00960000186612"/>
<evidence type="ECO:0000259" key="15">
    <source>
        <dbReference type="PROSITE" id="PS50262"/>
    </source>
</evidence>
<reference evidence="16 17" key="1">
    <citation type="journal article" date="2008" name="Nature">
        <title>Genome analysis of the platypus reveals unique signatures of evolution.</title>
        <authorList>
            <person name="Warren W.C."/>
            <person name="Hillier L.W."/>
            <person name="Marshall Graves J.A."/>
            <person name="Birney E."/>
            <person name="Ponting C.P."/>
            <person name="Grutzner F."/>
            <person name="Belov K."/>
            <person name="Miller W."/>
            <person name="Clarke L."/>
            <person name="Chinwalla A.T."/>
            <person name="Yang S.P."/>
            <person name="Heger A."/>
            <person name="Locke D.P."/>
            <person name="Miethke P."/>
            <person name="Waters P.D."/>
            <person name="Veyrunes F."/>
            <person name="Fulton L."/>
            <person name="Fulton B."/>
            <person name="Graves T."/>
            <person name="Wallis J."/>
            <person name="Puente X.S."/>
            <person name="Lopez-Otin C."/>
            <person name="Ordonez G.R."/>
            <person name="Eichler E.E."/>
            <person name="Chen L."/>
            <person name="Cheng Z."/>
            <person name="Deakin J.E."/>
            <person name="Alsop A."/>
            <person name="Thompson K."/>
            <person name="Kirby P."/>
            <person name="Papenfuss A.T."/>
            <person name="Wakefield M.J."/>
            <person name="Olender T."/>
            <person name="Lancet D."/>
            <person name="Huttley G.A."/>
            <person name="Smit A.F."/>
            <person name="Pask A."/>
            <person name="Temple-Smith P."/>
            <person name="Batzer M.A."/>
            <person name="Walker J.A."/>
            <person name="Konkel M.K."/>
            <person name="Harris R.S."/>
            <person name="Whittington C.M."/>
            <person name="Wong E.S."/>
            <person name="Gemmell N.J."/>
            <person name="Buschiazzo E."/>
            <person name="Vargas Jentzsch I.M."/>
            <person name="Merkel A."/>
            <person name="Schmitz J."/>
            <person name="Zemann A."/>
            <person name="Churakov G."/>
            <person name="Kriegs J.O."/>
            <person name="Brosius J."/>
            <person name="Murchison E.P."/>
            <person name="Sachidanandam R."/>
            <person name="Smith C."/>
            <person name="Hannon G.J."/>
            <person name="Tsend-Ayush E."/>
            <person name="McMillan D."/>
            <person name="Attenborough R."/>
            <person name="Rens W."/>
            <person name="Ferguson-Smith M."/>
            <person name="Lefevre C.M."/>
            <person name="Sharp J.A."/>
            <person name="Nicholas K.R."/>
            <person name="Ray D.A."/>
            <person name="Kube M."/>
            <person name="Reinhardt R."/>
            <person name="Pringle T.H."/>
            <person name="Taylor J."/>
            <person name="Jones R.C."/>
            <person name="Nixon B."/>
            <person name="Dacheux J.L."/>
            <person name="Niwa H."/>
            <person name="Sekita Y."/>
            <person name="Huang X."/>
            <person name="Stark A."/>
            <person name="Kheradpour P."/>
            <person name="Kellis M."/>
            <person name="Flicek P."/>
            <person name="Chen Y."/>
            <person name="Webber C."/>
            <person name="Hardison R."/>
            <person name="Nelson J."/>
            <person name="Hallsworth-Pepin K."/>
            <person name="Delehaunty K."/>
            <person name="Markovic C."/>
            <person name="Minx P."/>
            <person name="Feng Y."/>
            <person name="Kremitzki C."/>
            <person name="Mitreva M."/>
            <person name="Glasscock J."/>
            <person name="Wylie T."/>
            <person name="Wohldmann P."/>
            <person name="Thiru P."/>
            <person name="Nhan M.N."/>
            <person name="Pohl C.S."/>
            <person name="Smith S.M."/>
            <person name="Hou S."/>
            <person name="Nefedov M."/>
            <person name="de Jong P.J."/>
            <person name="Renfree M.B."/>
            <person name="Mardis E.R."/>
            <person name="Wilson R.K."/>
        </authorList>
    </citation>
    <scope>NUCLEOTIDE SEQUENCE [LARGE SCALE GENOMIC DNA]</scope>
    <source>
        <strain evidence="16 17">Glennie</strain>
    </source>
</reference>
<keyword evidence="8 13" id="KW-0297">G-protein coupled receptor</keyword>
<gene>
    <name evidence="16" type="primary">ORNANAV1R3007</name>
</gene>
<dbReference type="RefSeq" id="NP_001240328.1">
    <property type="nucleotide sequence ID" value="NM_001253399.1"/>
</dbReference>
<keyword evidence="9 13" id="KW-0472">Membrane</keyword>
<dbReference type="eggNOG" id="ENOG502RD1P">
    <property type="taxonomic scope" value="Eukaryota"/>
</dbReference>
<reference evidence="16" key="3">
    <citation type="submission" date="2025-09" db="UniProtKB">
        <authorList>
            <consortium name="Ensembl"/>
        </authorList>
    </citation>
    <scope>IDENTIFICATION</scope>
    <source>
        <strain evidence="16">Glennie</strain>
    </source>
</reference>